<evidence type="ECO:0000256" key="1">
    <source>
        <dbReference type="ARBA" id="ARBA00001936"/>
    </source>
</evidence>
<evidence type="ECO:0000256" key="8">
    <source>
        <dbReference type="ARBA" id="ARBA00022723"/>
    </source>
</evidence>
<feature type="domain" description="SPATA31-like" evidence="19">
    <location>
        <begin position="16"/>
        <end position="95"/>
    </location>
</feature>
<dbReference type="InterPro" id="IPR027970">
    <property type="entry name" value="SPATA31-like"/>
</dbReference>
<dbReference type="GO" id="GO:0006397">
    <property type="term" value="P:mRNA processing"/>
    <property type="evidence" value="ECO:0007669"/>
    <property type="project" value="UniProtKB-KW"/>
</dbReference>
<evidence type="ECO:0000256" key="6">
    <source>
        <dbReference type="ARBA" id="ARBA00022664"/>
    </source>
</evidence>
<dbReference type="InterPro" id="IPR043519">
    <property type="entry name" value="NT_sf"/>
</dbReference>
<feature type="region of interest" description="Disordered" evidence="16">
    <location>
        <begin position="1001"/>
        <end position="1021"/>
    </location>
</feature>
<dbReference type="PANTHER" id="PTHR10682">
    <property type="entry name" value="POLY A POLYMERASE"/>
    <property type="match status" value="1"/>
</dbReference>
<dbReference type="AlphaFoldDB" id="S7QD77"/>
<sequence length="1021" mass="114553">MDRLARETPAQAEPEKEGLKARKHSFKEDEKPWELLSVMKSHSWLPQEGSVRSLLCADTYCQICNAMVLEIQRLLVGENSPVSATSPGPLEGSPCLEILSKSNVSFEQSLEHHSMHPKELSFLSAAPSVSQFMDQKSLTWSAAQSVSSDSIKDCEAEQSQLEQAFQVQETPVDSETIVSSRFEEPRNTVNQQNILKSNLNLVYGDQGKANIYVEKISSAINTVLDSQRKQKHYGITSPISLACPKEIDHIYTQKLIDAMKPFGVFEDEEELNHRLVVLGKLNNLVKEWISDVSESKNLPPSVVATVGGKIFTFGSYRLGVHTKGADIDALCVAPRHVERSDFFQSFFEKLKHQEGIRNLRAVEDAFVPVIKFEFDGIEIDLVFARLAIQTISDNLDLRDDSRLRSLDIRCIRSLNGCRVTDEILHLVPNKETFRLTLRAVKLWAKRRGIYSNMLGFLGGVSWAMLVARTCQLYPNAAASTLVHKFFLVFSKWEWPNPVLLKQPEESNLNLPVWDPRVNPSDRYHLMPIITPAYPQQNSTYNVSTSTRTVMVEEFKQGLAVTGEILQGKSDWSKLLEPPNFFQKYRHYIVLTASASTEENHLEWVGLVESKIRVLVGNLERNEFITLAHVNPQSFPGNKEHYKDNNYVSMWFLGIIFRRVENAESVNIDLTYDIQSFTDTVYRQANNINMLKEGMKIEATHVKKKQLHHYLPAEILQKKKKQSLSDVNRSSGPQSKRSSLDSNCLDSSRDTDNGTPFNSPVSTNKPSKPDNSPSGETERNNTEPAAVIVEKPLSVPPAQGLSIPVIGAKVDSVVKAVSPPAVCTIPTVVGRNVIPRITTLHNPIQGQPHLNGMANITKNVVPKRSHSPSIDMSSKRLKDIEKFIRLESKFKESRAAENRKRKSVDAIGGECMPIPTIDTSRKKRLPSKELPDSSSPVPANNIRVIKNSIRLTLNRLHHRLLAQEAALSYAPREERPAATPQTGGKFADSWVMSALVSDGVREEYPQGRMLSGKEEFSRQTVG</sequence>
<keyword evidence="8" id="KW-0479">Metal-binding</keyword>
<dbReference type="EMBL" id="KE164608">
    <property type="protein sequence ID" value="EPQ19157.1"/>
    <property type="molecule type" value="Genomic_DNA"/>
</dbReference>
<feature type="compositionally biased region" description="Basic and acidic residues" evidence="16">
    <location>
        <begin position="13"/>
        <end position="25"/>
    </location>
</feature>
<dbReference type="InterPro" id="IPR011068">
    <property type="entry name" value="NuclTrfase_I-like_C"/>
</dbReference>
<evidence type="ECO:0000259" key="18">
    <source>
        <dbReference type="Pfam" id="PF04928"/>
    </source>
</evidence>
<comment type="cofactor">
    <cofactor evidence="2">
        <name>Mg(2+)</name>
        <dbReference type="ChEBI" id="CHEBI:18420"/>
    </cofactor>
</comment>
<evidence type="ECO:0000256" key="3">
    <source>
        <dbReference type="ARBA" id="ARBA00004123"/>
    </source>
</evidence>
<dbReference type="GO" id="GO:0003723">
    <property type="term" value="F:RNA binding"/>
    <property type="evidence" value="ECO:0007669"/>
    <property type="project" value="UniProtKB-KW"/>
</dbReference>
<keyword evidence="10" id="KW-0067">ATP-binding</keyword>
<evidence type="ECO:0000256" key="4">
    <source>
        <dbReference type="ARBA" id="ARBA00010912"/>
    </source>
</evidence>
<protein>
    <recommendedName>
        <fullName evidence="5">polynucleotide adenylyltransferase</fullName>
        <ecNumber evidence="5">2.7.7.19</ecNumber>
    </recommendedName>
</protein>
<dbReference type="SUPFAM" id="SSF81631">
    <property type="entry name" value="PAP/OAS1 substrate-binding domain"/>
    <property type="match status" value="1"/>
</dbReference>
<dbReference type="GO" id="GO:0031123">
    <property type="term" value="P:RNA 3'-end processing"/>
    <property type="evidence" value="ECO:0007669"/>
    <property type="project" value="InterPro"/>
</dbReference>
<keyword evidence="7" id="KW-0808">Transferase</keyword>
<comment type="subcellular location">
    <subcellularLocation>
        <location evidence="3">Nucleus</location>
    </subcellularLocation>
</comment>
<evidence type="ECO:0000256" key="9">
    <source>
        <dbReference type="ARBA" id="ARBA00022741"/>
    </source>
</evidence>
<feature type="compositionally biased region" description="Polar residues" evidence="16">
    <location>
        <begin position="723"/>
        <end position="745"/>
    </location>
</feature>
<dbReference type="InterPro" id="IPR048840">
    <property type="entry name" value="PolA_pol_NTPase"/>
</dbReference>
<dbReference type="SUPFAM" id="SSF55003">
    <property type="entry name" value="PAP/Archaeal CCA-adding enzyme, C-terminal domain"/>
    <property type="match status" value="1"/>
</dbReference>
<evidence type="ECO:0000256" key="14">
    <source>
        <dbReference type="ARBA" id="ARBA00023242"/>
    </source>
</evidence>
<keyword evidence="11" id="KW-0460">Magnesium</keyword>
<keyword evidence="12" id="KW-0694">RNA-binding</keyword>
<dbReference type="GO" id="GO:0005634">
    <property type="term" value="C:nucleus"/>
    <property type="evidence" value="ECO:0007669"/>
    <property type="project" value="UniProtKB-SubCell"/>
</dbReference>
<evidence type="ECO:0000256" key="2">
    <source>
        <dbReference type="ARBA" id="ARBA00001946"/>
    </source>
</evidence>
<dbReference type="FunFam" id="1.10.1410.10:FF:000001">
    <property type="entry name" value="Putative poly(A) polymerase gamma"/>
    <property type="match status" value="1"/>
</dbReference>
<dbReference type="FunFam" id="3.30.70.590:FF:000001">
    <property type="entry name" value="Putative poly(A) polymerase gamma"/>
    <property type="match status" value="1"/>
</dbReference>
<gene>
    <name evidence="21" type="ORF">D623_10034308</name>
</gene>
<dbReference type="Proteomes" id="UP000052978">
    <property type="component" value="Unassembled WGS sequence"/>
</dbReference>
<evidence type="ECO:0000313" key="21">
    <source>
        <dbReference type="EMBL" id="EPQ19157.1"/>
    </source>
</evidence>
<organism evidence="21 22">
    <name type="scientific">Myotis brandtii</name>
    <name type="common">Brandt's bat</name>
    <dbReference type="NCBI Taxonomy" id="109478"/>
    <lineage>
        <taxon>Eukaryota</taxon>
        <taxon>Metazoa</taxon>
        <taxon>Chordata</taxon>
        <taxon>Craniata</taxon>
        <taxon>Vertebrata</taxon>
        <taxon>Euteleostomi</taxon>
        <taxon>Mammalia</taxon>
        <taxon>Eutheria</taxon>
        <taxon>Laurasiatheria</taxon>
        <taxon>Chiroptera</taxon>
        <taxon>Yangochiroptera</taxon>
        <taxon>Vespertilionidae</taxon>
        <taxon>Myotis</taxon>
    </lineage>
</organism>
<evidence type="ECO:0000313" key="22">
    <source>
        <dbReference type="Proteomes" id="UP000052978"/>
    </source>
</evidence>
<keyword evidence="13" id="KW-0464">Manganese</keyword>
<dbReference type="GO" id="GO:0005524">
    <property type="term" value="F:ATP binding"/>
    <property type="evidence" value="ECO:0007669"/>
    <property type="project" value="UniProtKB-KW"/>
</dbReference>
<keyword evidence="14" id="KW-0539">Nucleus</keyword>
<feature type="region of interest" description="Disordered" evidence="16">
    <location>
        <begin position="1"/>
        <end position="25"/>
    </location>
</feature>
<reference evidence="21 22" key="1">
    <citation type="journal article" date="2013" name="Nat. Commun.">
        <title>Genome analysis reveals insights into physiology and longevity of the Brandt's bat Myotis brandtii.</title>
        <authorList>
            <person name="Seim I."/>
            <person name="Fang X."/>
            <person name="Xiong Z."/>
            <person name="Lobanov A.V."/>
            <person name="Huang Z."/>
            <person name="Ma S."/>
            <person name="Feng Y."/>
            <person name="Turanov A.A."/>
            <person name="Zhu Y."/>
            <person name="Lenz T.L."/>
            <person name="Gerashchenko M.V."/>
            <person name="Fan D."/>
            <person name="Hee Yim S."/>
            <person name="Yao X."/>
            <person name="Jordan D."/>
            <person name="Xiong Y."/>
            <person name="Ma Y."/>
            <person name="Lyapunov A.N."/>
            <person name="Chen G."/>
            <person name="Kulakova O.I."/>
            <person name="Sun Y."/>
            <person name="Lee S.G."/>
            <person name="Bronson R.T."/>
            <person name="Moskalev A.A."/>
            <person name="Sunyaev S.R."/>
            <person name="Zhang G."/>
            <person name="Krogh A."/>
            <person name="Wang J."/>
            <person name="Gladyshev V.N."/>
        </authorList>
    </citation>
    <scope>NUCLEOTIDE SEQUENCE [LARGE SCALE GENOMIC DNA]</scope>
</reference>
<dbReference type="Gene3D" id="3.30.460.10">
    <property type="entry name" value="Beta Polymerase, domain 2"/>
    <property type="match status" value="1"/>
</dbReference>
<dbReference type="InterPro" id="IPR007012">
    <property type="entry name" value="PolA_pol_cen_dom"/>
</dbReference>
<keyword evidence="6" id="KW-0507">mRNA processing</keyword>
<accession>S7QD77</accession>
<comment type="cofactor">
    <cofactor evidence="1">
        <name>Mn(2+)</name>
        <dbReference type="ChEBI" id="CHEBI:29035"/>
    </cofactor>
</comment>
<keyword evidence="9" id="KW-0547">Nucleotide-binding</keyword>
<dbReference type="SUPFAM" id="SSF81301">
    <property type="entry name" value="Nucleotidyltransferase"/>
    <property type="match status" value="1"/>
</dbReference>
<evidence type="ECO:0000256" key="15">
    <source>
        <dbReference type="ARBA" id="ARBA00048830"/>
    </source>
</evidence>
<name>S7QD77_MYOBR</name>
<feature type="domain" description="Poly(A) polymerase central" evidence="18">
    <location>
        <begin position="432"/>
        <end position="576"/>
    </location>
</feature>
<feature type="domain" description="Poly(A) polymerase RNA-binding" evidence="17">
    <location>
        <begin position="579"/>
        <end position="640"/>
    </location>
</feature>
<keyword evidence="22" id="KW-1185">Reference proteome</keyword>
<evidence type="ECO:0000256" key="12">
    <source>
        <dbReference type="ARBA" id="ARBA00022884"/>
    </source>
</evidence>
<proteinExistence type="inferred from homology"/>
<dbReference type="CDD" id="cd05402">
    <property type="entry name" value="NT_PAP_TUTase"/>
    <property type="match status" value="1"/>
</dbReference>
<dbReference type="InterPro" id="IPR007010">
    <property type="entry name" value="PolA_pol_RNA-bd_dom"/>
</dbReference>
<evidence type="ECO:0000256" key="5">
    <source>
        <dbReference type="ARBA" id="ARBA00012388"/>
    </source>
</evidence>
<evidence type="ECO:0000256" key="11">
    <source>
        <dbReference type="ARBA" id="ARBA00022842"/>
    </source>
</evidence>
<feature type="region of interest" description="Disordered" evidence="16">
    <location>
        <begin position="908"/>
        <end position="937"/>
    </location>
</feature>
<dbReference type="PANTHER" id="PTHR10682:SF6">
    <property type="entry name" value="POLY(A) POLYMERASE GAMMA"/>
    <property type="match status" value="1"/>
</dbReference>
<feature type="region of interest" description="Disordered" evidence="16">
    <location>
        <begin position="720"/>
        <end position="781"/>
    </location>
</feature>
<evidence type="ECO:0000256" key="10">
    <source>
        <dbReference type="ARBA" id="ARBA00022840"/>
    </source>
</evidence>
<evidence type="ECO:0000259" key="17">
    <source>
        <dbReference type="Pfam" id="PF04926"/>
    </source>
</evidence>
<dbReference type="eggNOG" id="KOG2245">
    <property type="taxonomic scope" value="Eukaryota"/>
</dbReference>
<evidence type="ECO:0000259" key="20">
    <source>
        <dbReference type="Pfam" id="PF20750"/>
    </source>
</evidence>
<comment type="catalytic activity">
    <reaction evidence="15">
        <text>RNA(n) + ATP = RNA(n)-3'-adenine ribonucleotide + diphosphate</text>
        <dbReference type="Rhea" id="RHEA:11332"/>
        <dbReference type="Rhea" id="RHEA-COMP:14527"/>
        <dbReference type="Rhea" id="RHEA-COMP:17347"/>
        <dbReference type="ChEBI" id="CHEBI:30616"/>
        <dbReference type="ChEBI" id="CHEBI:33019"/>
        <dbReference type="ChEBI" id="CHEBI:140395"/>
        <dbReference type="ChEBI" id="CHEBI:173115"/>
        <dbReference type="EC" id="2.7.7.19"/>
    </reaction>
</comment>
<dbReference type="GO" id="GO:0046872">
    <property type="term" value="F:metal ion binding"/>
    <property type="evidence" value="ECO:0007669"/>
    <property type="project" value="UniProtKB-KW"/>
</dbReference>
<dbReference type="Gene3D" id="1.10.1410.10">
    <property type="match status" value="1"/>
</dbReference>
<evidence type="ECO:0000256" key="16">
    <source>
        <dbReference type="SAM" id="MobiDB-lite"/>
    </source>
</evidence>
<feature type="domain" description="Poly(A) polymerase nucleotidyltransferase" evidence="20">
    <location>
        <begin position="234"/>
        <end position="427"/>
    </location>
</feature>
<dbReference type="Pfam" id="PF04926">
    <property type="entry name" value="PAP_RNA-bind"/>
    <property type="match status" value="1"/>
</dbReference>
<evidence type="ECO:0000256" key="13">
    <source>
        <dbReference type="ARBA" id="ARBA00023211"/>
    </source>
</evidence>
<evidence type="ECO:0000259" key="19">
    <source>
        <dbReference type="Pfam" id="PF15371"/>
    </source>
</evidence>
<evidence type="ECO:0000256" key="7">
    <source>
        <dbReference type="ARBA" id="ARBA00022679"/>
    </source>
</evidence>
<dbReference type="EC" id="2.7.7.19" evidence="5"/>
<dbReference type="Gene3D" id="3.30.70.590">
    <property type="entry name" value="Poly(A) polymerase predicted RNA binding domain"/>
    <property type="match status" value="1"/>
</dbReference>
<comment type="similarity">
    <text evidence="4">Belongs to the poly(A) polymerase family.</text>
</comment>
<dbReference type="Pfam" id="PF04928">
    <property type="entry name" value="PAP_central"/>
    <property type="match status" value="1"/>
</dbReference>
<dbReference type="Pfam" id="PF15371">
    <property type="entry name" value="DUF4599"/>
    <property type="match status" value="1"/>
</dbReference>
<dbReference type="Pfam" id="PF20750">
    <property type="entry name" value="PAP_NTPase"/>
    <property type="match status" value="1"/>
</dbReference>
<dbReference type="FunFam" id="3.30.460.10:FF:000002">
    <property type="entry name" value="Poly(A) polymerase alpha, putative"/>
    <property type="match status" value="1"/>
</dbReference>
<feature type="compositionally biased region" description="Polar residues" evidence="16">
    <location>
        <begin position="752"/>
        <end position="774"/>
    </location>
</feature>
<dbReference type="GO" id="GO:1990817">
    <property type="term" value="F:poly(A) RNA polymerase activity"/>
    <property type="evidence" value="ECO:0007669"/>
    <property type="project" value="UniProtKB-EC"/>
</dbReference>